<dbReference type="InterPro" id="IPR036396">
    <property type="entry name" value="Cyt_P450_sf"/>
</dbReference>
<evidence type="ECO:0000256" key="1">
    <source>
        <dbReference type="ARBA" id="ARBA00001971"/>
    </source>
</evidence>
<dbReference type="Gene3D" id="1.10.630.10">
    <property type="entry name" value="Cytochrome P450"/>
    <property type="match status" value="1"/>
</dbReference>
<evidence type="ECO:0000313" key="8">
    <source>
        <dbReference type="Proteomes" id="UP000326924"/>
    </source>
</evidence>
<dbReference type="GO" id="GO:0005506">
    <property type="term" value="F:iron ion binding"/>
    <property type="evidence" value="ECO:0007669"/>
    <property type="project" value="InterPro"/>
</dbReference>
<evidence type="ECO:0000313" key="7">
    <source>
        <dbReference type="EMBL" id="KAA8895822.1"/>
    </source>
</evidence>
<evidence type="ECO:0000256" key="5">
    <source>
        <dbReference type="PIRSR" id="PIRSR602403-1"/>
    </source>
</evidence>
<dbReference type="InterPro" id="IPR002403">
    <property type="entry name" value="Cyt_P450_E_grp-IV"/>
</dbReference>
<keyword evidence="4 5" id="KW-0408">Iron</keyword>
<dbReference type="PANTHER" id="PTHR24305">
    <property type="entry name" value="CYTOCHROME P450"/>
    <property type="match status" value="1"/>
</dbReference>
<evidence type="ECO:0000256" key="3">
    <source>
        <dbReference type="ARBA" id="ARBA00022723"/>
    </source>
</evidence>
<dbReference type="GO" id="GO:0016705">
    <property type="term" value="F:oxidoreductase activity, acting on paired donors, with incorporation or reduction of molecular oxygen"/>
    <property type="evidence" value="ECO:0007669"/>
    <property type="project" value="InterPro"/>
</dbReference>
<keyword evidence="3 5" id="KW-0479">Metal-binding</keyword>
<dbReference type="GO" id="GO:0020037">
    <property type="term" value="F:heme binding"/>
    <property type="evidence" value="ECO:0007669"/>
    <property type="project" value="InterPro"/>
</dbReference>
<keyword evidence="5 6" id="KW-0349">Heme</keyword>
<protein>
    <submittedName>
        <fullName evidence="7">Cytochrome P450</fullName>
    </submittedName>
</protein>
<dbReference type="InterPro" id="IPR050121">
    <property type="entry name" value="Cytochrome_P450_monoxygenase"/>
</dbReference>
<dbReference type="PANTHER" id="PTHR24305:SF232">
    <property type="entry name" value="P450, PUTATIVE (EUROFUNG)-RELATED"/>
    <property type="match status" value="1"/>
</dbReference>
<comment type="similarity">
    <text evidence="2 6">Belongs to the cytochrome P450 family.</text>
</comment>
<keyword evidence="6" id="KW-0560">Oxidoreductase</keyword>
<dbReference type="Proteomes" id="UP000326924">
    <property type="component" value="Unassembled WGS sequence"/>
</dbReference>
<dbReference type="PROSITE" id="PS00086">
    <property type="entry name" value="CYTOCHROME_P450"/>
    <property type="match status" value="1"/>
</dbReference>
<reference evidence="7 8" key="1">
    <citation type="submission" date="2019-09" db="EMBL/GenBank/DDBJ databases">
        <title>Draft genome of the ectomycorrhizal ascomycete Sphaerosporella brunnea.</title>
        <authorList>
            <consortium name="DOE Joint Genome Institute"/>
            <person name="Benucci G.M."/>
            <person name="Marozzi G."/>
            <person name="Antonielli L."/>
            <person name="Sanchez S."/>
            <person name="Marco P."/>
            <person name="Wang X."/>
            <person name="Falini L.B."/>
            <person name="Barry K."/>
            <person name="Haridas S."/>
            <person name="Lipzen A."/>
            <person name="Labutti K."/>
            <person name="Grigoriev I.V."/>
            <person name="Murat C."/>
            <person name="Martin F."/>
            <person name="Albertini E."/>
            <person name="Donnini D."/>
            <person name="Bonito G."/>
        </authorList>
    </citation>
    <scope>NUCLEOTIDE SEQUENCE [LARGE SCALE GENOMIC DNA]</scope>
    <source>
        <strain evidence="7 8">Sb_GMNB300</strain>
    </source>
</reference>
<keyword evidence="8" id="KW-1185">Reference proteome</keyword>
<gene>
    <name evidence="7" type="ORF">FN846DRAFT_967823</name>
</gene>
<dbReference type="SUPFAM" id="SSF48264">
    <property type="entry name" value="Cytochrome P450"/>
    <property type="match status" value="1"/>
</dbReference>
<dbReference type="PRINTS" id="PR00465">
    <property type="entry name" value="EP450IV"/>
</dbReference>
<dbReference type="AlphaFoldDB" id="A0A5J5EJI0"/>
<accession>A0A5J5EJI0</accession>
<dbReference type="InterPro" id="IPR017972">
    <property type="entry name" value="Cyt_P450_CS"/>
</dbReference>
<evidence type="ECO:0000256" key="2">
    <source>
        <dbReference type="ARBA" id="ARBA00010617"/>
    </source>
</evidence>
<comment type="caution">
    <text evidence="7">The sequence shown here is derived from an EMBL/GenBank/DDBJ whole genome shotgun (WGS) entry which is preliminary data.</text>
</comment>
<evidence type="ECO:0000256" key="4">
    <source>
        <dbReference type="ARBA" id="ARBA00023004"/>
    </source>
</evidence>
<keyword evidence="6" id="KW-0503">Monooxygenase</keyword>
<name>A0A5J5EJI0_9PEZI</name>
<dbReference type="OrthoDB" id="3934656at2759"/>
<dbReference type="EMBL" id="VXIS01000242">
    <property type="protein sequence ID" value="KAA8895822.1"/>
    <property type="molecule type" value="Genomic_DNA"/>
</dbReference>
<feature type="binding site" description="axial binding residue" evidence="5">
    <location>
        <position position="452"/>
    </location>
    <ligand>
        <name>heme</name>
        <dbReference type="ChEBI" id="CHEBI:30413"/>
    </ligand>
    <ligandPart>
        <name>Fe</name>
        <dbReference type="ChEBI" id="CHEBI:18248"/>
    </ligandPart>
</feature>
<comment type="cofactor">
    <cofactor evidence="1 5">
        <name>heme</name>
        <dbReference type="ChEBI" id="CHEBI:30413"/>
    </cofactor>
</comment>
<dbReference type="InParanoid" id="A0A5J5EJI0"/>
<organism evidence="7 8">
    <name type="scientific">Sphaerosporella brunnea</name>
    <dbReference type="NCBI Taxonomy" id="1250544"/>
    <lineage>
        <taxon>Eukaryota</taxon>
        <taxon>Fungi</taxon>
        <taxon>Dikarya</taxon>
        <taxon>Ascomycota</taxon>
        <taxon>Pezizomycotina</taxon>
        <taxon>Pezizomycetes</taxon>
        <taxon>Pezizales</taxon>
        <taxon>Pyronemataceae</taxon>
        <taxon>Sphaerosporella</taxon>
    </lineage>
</organism>
<dbReference type="Pfam" id="PF00067">
    <property type="entry name" value="p450"/>
    <property type="match status" value="1"/>
</dbReference>
<dbReference type="InterPro" id="IPR001128">
    <property type="entry name" value="Cyt_P450"/>
</dbReference>
<dbReference type="GO" id="GO:0004497">
    <property type="term" value="F:monooxygenase activity"/>
    <property type="evidence" value="ECO:0007669"/>
    <property type="project" value="UniProtKB-KW"/>
</dbReference>
<proteinExistence type="inferred from homology"/>
<evidence type="ECO:0000256" key="6">
    <source>
        <dbReference type="RuleBase" id="RU000461"/>
    </source>
</evidence>
<sequence length="520" mass="58818">MLKRLVRYVDSPMRKQGIPGPFLAGYTSWYRAFYADITHNWHDKLVQLHDEYGPIVWIAPDEVSVSDPKLRGVLYSFADERREESFFPKAKSFETGLFNNDFNFVFETDPARARIGKYALSHPYSEKGLAKLEHHFDEAVQAFTEGFTEHVVSTNTAARLNAWAHFFMFDLATLLMSGYSRGLCLDGKDSDGAIRALRDIFNVVGALVPVSFALKISTKAIRKAILNSRLEHLFSWSIGYQNGESHKNARINEVSDKLPNNLMAKFRAGEKKIRKLFPDGNWTEAITNNVFFIYAGSMVASNALPMVIRYIYSDKRVLDKIREELAGYEGPIKMSEIAHVNGHCNLPYLEAAILEALRLNPTFGISLGRTVPSIGCKLNEFFIPRGYVVSMSPWATNIDKDYFGEDAREFRPERWLGNHPTELAKDDSGAPRTMRNYIEAGWFSFGAGARVCIGRHFTEIAFMKFVGSMVRNFEVEVVNPGYVWYGLIQHAEDVMVKATVREDTKPAVEEVVAPEAIVAN</sequence>